<feature type="region of interest" description="Disordered" evidence="1">
    <location>
        <begin position="32"/>
        <end position="52"/>
    </location>
</feature>
<evidence type="ECO:0000313" key="3">
    <source>
        <dbReference type="Proteomes" id="UP000324222"/>
    </source>
</evidence>
<organism evidence="2 3">
    <name type="scientific">Portunus trituberculatus</name>
    <name type="common">Swimming crab</name>
    <name type="synonym">Neptunus trituberculatus</name>
    <dbReference type="NCBI Taxonomy" id="210409"/>
    <lineage>
        <taxon>Eukaryota</taxon>
        <taxon>Metazoa</taxon>
        <taxon>Ecdysozoa</taxon>
        <taxon>Arthropoda</taxon>
        <taxon>Crustacea</taxon>
        <taxon>Multicrustacea</taxon>
        <taxon>Malacostraca</taxon>
        <taxon>Eumalacostraca</taxon>
        <taxon>Eucarida</taxon>
        <taxon>Decapoda</taxon>
        <taxon>Pleocyemata</taxon>
        <taxon>Brachyura</taxon>
        <taxon>Eubrachyura</taxon>
        <taxon>Portunoidea</taxon>
        <taxon>Portunidae</taxon>
        <taxon>Portuninae</taxon>
        <taxon>Portunus</taxon>
    </lineage>
</organism>
<accession>A0A5B7FB34</accession>
<evidence type="ECO:0000256" key="1">
    <source>
        <dbReference type="SAM" id="MobiDB-lite"/>
    </source>
</evidence>
<name>A0A5B7FB34_PORTR</name>
<dbReference type="AlphaFoldDB" id="A0A5B7FB34"/>
<dbReference type="EMBL" id="VSRR010005152">
    <property type="protein sequence ID" value="MPC41694.1"/>
    <property type="molecule type" value="Genomic_DNA"/>
</dbReference>
<feature type="compositionally biased region" description="Basic residues" evidence="1">
    <location>
        <begin position="32"/>
        <end position="42"/>
    </location>
</feature>
<comment type="caution">
    <text evidence="2">The sequence shown here is derived from an EMBL/GenBank/DDBJ whole genome shotgun (WGS) entry which is preliminary data.</text>
</comment>
<keyword evidence="3" id="KW-1185">Reference proteome</keyword>
<proteinExistence type="predicted"/>
<reference evidence="2 3" key="1">
    <citation type="submission" date="2019-05" db="EMBL/GenBank/DDBJ databases">
        <title>Another draft genome of Portunus trituberculatus and its Hox gene families provides insights of decapod evolution.</title>
        <authorList>
            <person name="Jeong J.-H."/>
            <person name="Song I."/>
            <person name="Kim S."/>
            <person name="Choi T."/>
            <person name="Kim D."/>
            <person name="Ryu S."/>
            <person name="Kim W."/>
        </authorList>
    </citation>
    <scope>NUCLEOTIDE SEQUENCE [LARGE SCALE GENOMIC DNA]</scope>
    <source>
        <tissue evidence="2">Muscle</tissue>
    </source>
</reference>
<evidence type="ECO:0000313" key="2">
    <source>
        <dbReference type="EMBL" id="MPC41694.1"/>
    </source>
</evidence>
<dbReference type="Proteomes" id="UP000324222">
    <property type="component" value="Unassembled WGS sequence"/>
</dbReference>
<protein>
    <submittedName>
        <fullName evidence="2">Uncharacterized protein</fullName>
    </submittedName>
</protein>
<feature type="compositionally biased region" description="Basic and acidic residues" evidence="1">
    <location>
        <begin position="43"/>
        <end position="52"/>
    </location>
</feature>
<sequence>MRPTCGEADRWAKRRLLRADCVAGDSQYHMARSRAVKRSGRRGGREENTLSGDRDITVRASICWPLQSKDQISCDRRFRRTEVNDAKQRVWGSSRRAGRRWAADPWMGAAVITSNTHTPAVHVPSTTVPI</sequence>
<gene>
    <name evidence="2" type="ORF">E2C01_035294</name>
</gene>